<dbReference type="Pfam" id="PF02817">
    <property type="entry name" value="E3_binding"/>
    <property type="match status" value="1"/>
</dbReference>
<evidence type="ECO:0000259" key="11">
    <source>
        <dbReference type="PROSITE" id="PS50968"/>
    </source>
</evidence>
<dbReference type="InterPro" id="IPR004167">
    <property type="entry name" value="PSBD"/>
</dbReference>
<dbReference type="SUPFAM" id="SSF52777">
    <property type="entry name" value="CoA-dependent acyltransferases"/>
    <property type="match status" value="1"/>
</dbReference>
<evidence type="ECO:0000256" key="4">
    <source>
        <dbReference type="ARBA" id="ARBA00022679"/>
    </source>
</evidence>
<keyword evidence="4 10" id="KW-0808">Transferase</keyword>
<dbReference type="GO" id="GO:0005829">
    <property type="term" value="C:cytosol"/>
    <property type="evidence" value="ECO:0007669"/>
    <property type="project" value="UniProtKB-ARBA"/>
</dbReference>
<dbReference type="GO" id="GO:0005759">
    <property type="term" value="C:mitochondrial matrix"/>
    <property type="evidence" value="ECO:0007669"/>
    <property type="project" value="UniProtKB-SubCell"/>
</dbReference>
<dbReference type="InterPro" id="IPR001078">
    <property type="entry name" value="2-oxoacid_DH_actylTfrase"/>
</dbReference>
<dbReference type="InterPro" id="IPR003016">
    <property type="entry name" value="2-oxoA_DH_lipoyl-BS"/>
</dbReference>
<dbReference type="Gene3D" id="3.30.559.10">
    <property type="entry name" value="Chloramphenicol acetyltransferase-like domain"/>
    <property type="match status" value="1"/>
</dbReference>
<reference evidence="13 14" key="1">
    <citation type="journal article" date="2024" name="Plant J.">
        <title>Genome sequences and population genomics reveal climatic adaptation and genomic divergence between two closely related sweetgum species.</title>
        <authorList>
            <person name="Xu W.Q."/>
            <person name="Ren C.Q."/>
            <person name="Zhang X.Y."/>
            <person name="Comes H.P."/>
            <person name="Liu X.H."/>
            <person name="Li Y.G."/>
            <person name="Kettle C.J."/>
            <person name="Jalonen R."/>
            <person name="Gaisberger H."/>
            <person name="Ma Y.Z."/>
            <person name="Qiu Y.X."/>
        </authorList>
    </citation>
    <scope>NUCLEOTIDE SEQUENCE [LARGE SCALE GENOMIC DNA]</scope>
    <source>
        <strain evidence="13">Hangzhou</strain>
    </source>
</reference>
<dbReference type="EC" id="2.3.1.-" evidence="10"/>
<dbReference type="SUPFAM" id="SSF47005">
    <property type="entry name" value="Peripheral subunit-binding domain of 2-oxo acid dehydrogenase complex"/>
    <property type="match status" value="1"/>
</dbReference>
<dbReference type="PANTHER" id="PTHR43178">
    <property type="entry name" value="DIHYDROLIPOAMIDE ACETYLTRANSFERASE COMPONENT OF PYRUVATE DEHYDROGENASE COMPLEX"/>
    <property type="match status" value="1"/>
</dbReference>
<comment type="cofactor">
    <cofactor evidence="1 10">
        <name>(R)-lipoate</name>
        <dbReference type="ChEBI" id="CHEBI:83088"/>
    </cofactor>
</comment>
<keyword evidence="8 10" id="KW-0012">Acyltransferase</keyword>
<dbReference type="GO" id="GO:0016407">
    <property type="term" value="F:acetyltransferase activity"/>
    <property type="evidence" value="ECO:0007669"/>
    <property type="project" value="TreeGrafter"/>
</dbReference>
<dbReference type="Pfam" id="PF00198">
    <property type="entry name" value="2-oxoacid_dh"/>
    <property type="match status" value="1"/>
</dbReference>
<organism evidence="13 14">
    <name type="scientific">Liquidambar formosana</name>
    <name type="common">Formosan gum</name>
    <dbReference type="NCBI Taxonomy" id="63359"/>
    <lineage>
        <taxon>Eukaryota</taxon>
        <taxon>Viridiplantae</taxon>
        <taxon>Streptophyta</taxon>
        <taxon>Embryophyta</taxon>
        <taxon>Tracheophyta</taxon>
        <taxon>Spermatophyta</taxon>
        <taxon>Magnoliopsida</taxon>
        <taxon>eudicotyledons</taxon>
        <taxon>Gunneridae</taxon>
        <taxon>Pentapetalae</taxon>
        <taxon>Saxifragales</taxon>
        <taxon>Altingiaceae</taxon>
        <taxon>Liquidambar</taxon>
    </lineage>
</organism>
<dbReference type="PROSITE" id="PS50968">
    <property type="entry name" value="BIOTINYL_LIPOYL"/>
    <property type="match status" value="1"/>
</dbReference>
<sequence>MVVFLHRSVFFFRRWWCRSRRNLKFYGVFRDRGSLNAARRPFLRLISTSTLKIPCMMKRCWFSSNAQVDPLGGMVDVPLAQTGEGIAECELLRWFVQEGDQIEEFQPLCEVQSDKATMEITSRYKGSVAQILHVPRDVVKVGETLLRLFVEESAVPTLTCDDLENIKSPGSKICDSSSQSSTLNKNNTGGVLSTPAVRSLAKQYGIDINDVHGTGRDGRVLKDDVLKYAINKGIVEEPSTYSSADSVKQFLGGDEEYPKASTADGWHYVDKRVPLRGFQRTMVKTMTMAAKIPHFHYVEEINCDALVELKLAVPK</sequence>
<dbReference type="InterPro" id="IPR050743">
    <property type="entry name" value="2-oxoacid_DH_E2_comp"/>
</dbReference>
<dbReference type="InterPro" id="IPR036625">
    <property type="entry name" value="E3-bd_dom_sf"/>
</dbReference>
<dbReference type="GO" id="GO:0043754">
    <property type="term" value="F:dihydrolipoamide branched chain acyltransferase activity"/>
    <property type="evidence" value="ECO:0007669"/>
    <property type="project" value="UniProtKB-EC"/>
</dbReference>
<dbReference type="SUPFAM" id="SSF51230">
    <property type="entry name" value="Single hybrid motif"/>
    <property type="match status" value="1"/>
</dbReference>
<dbReference type="Gene3D" id="4.10.320.10">
    <property type="entry name" value="E3-binding domain"/>
    <property type="match status" value="1"/>
</dbReference>
<comment type="caution">
    <text evidence="13">The sequence shown here is derived from an EMBL/GenBank/DDBJ whole genome shotgun (WGS) entry which is preliminary data.</text>
</comment>
<dbReference type="Gene3D" id="2.40.50.100">
    <property type="match status" value="1"/>
</dbReference>
<evidence type="ECO:0000256" key="1">
    <source>
        <dbReference type="ARBA" id="ARBA00001938"/>
    </source>
</evidence>
<evidence type="ECO:0000256" key="5">
    <source>
        <dbReference type="ARBA" id="ARBA00022823"/>
    </source>
</evidence>
<dbReference type="AlphaFoldDB" id="A0AAP0S126"/>
<evidence type="ECO:0000256" key="2">
    <source>
        <dbReference type="ARBA" id="ARBA00004305"/>
    </source>
</evidence>
<keyword evidence="5 10" id="KW-0450">Lipoyl</keyword>
<dbReference type="Pfam" id="PF00364">
    <property type="entry name" value="Biotin_lipoyl"/>
    <property type="match status" value="1"/>
</dbReference>
<keyword evidence="6" id="KW-0809">Transit peptide</keyword>
<dbReference type="InterPro" id="IPR011053">
    <property type="entry name" value="Single_hybrid_motif"/>
</dbReference>
<evidence type="ECO:0000313" key="14">
    <source>
        <dbReference type="Proteomes" id="UP001415857"/>
    </source>
</evidence>
<comment type="catalytic activity">
    <reaction evidence="9">
        <text>N(6)-[(R)-dihydrolipoyl]-L-lysyl-[protein] + 2-methylpropanoyl-CoA = N(6)-[(R)-S(8)-2-methylpropanoyldihydrolipoyl]-L-lysyl-[protein] + CoA</text>
        <dbReference type="Rhea" id="RHEA:18865"/>
        <dbReference type="Rhea" id="RHEA-COMP:10475"/>
        <dbReference type="Rhea" id="RHEA-COMP:10497"/>
        <dbReference type="ChEBI" id="CHEBI:57287"/>
        <dbReference type="ChEBI" id="CHEBI:57338"/>
        <dbReference type="ChEBI" id="CHEBI:83100"/>
        <dbReference type="ChEBI" id="CHEBI:83142"/>
        <dbReference type="EC" id="2.3.1.168"/>
    </reaction>
    <physiologicalReaction direction="left-to-right" evidence="9">
        <dbReference type="Rhea" id="RHEA:18866"/>
    </physiologicalReaction>
</comment>
<evidence type="ECO:0000256" key="3">
    <source>
        <dbReference type="ARBA" id="ARBA00007317"/>
    </source>
</evidence>
<comment type="similarity">
    <text evidence="3 10">Belongs to the 2-oxoacid dehydrogenase family.</text>
</comment>
<evidence type="ECO:0000256" key="10">
    <source>
        <dbReference type="RuleBase" id="RU003423"/>
    </source>
</evidence>
<dbReference type="Proteomes" id="UP001415857">
    <property type="component" value="Unassembled WGS sequence"/>
</dbReference>
<accession>A0AAP0S126</accession>
<feature type="domain" description="Peripheral subunit-binding (PSBD)" evidence="12">
    <location>
        <begin position="192"/>
        <end position="229"/>
    </location>
</feature>
<proteinExistence type="inferred from homology"/>
<protein>
    <recommendedName>
        <fullName evidence="10">Dihydrolipoamide acetyltransferase component of pyruvate dehydrogenase complex</fullName>
        <ecNumber evidence="10">2.3.1.-</ecNumber>
    </recommendedName>
</protein>
<dbReference type="PROSITE" id="PS00189">
    <property type="entry name" value="LIPOYL"/>
    <property type="match status" value="1"/>
</dbReference>
<dbReference type="PROSITE" id="PS51826">
    <property type="entry name" value="PSBD"/>
    <property type="match status" value="1"/>
</dbReference>
<evidence type="ECO:0000256" key="8">
    <source>
        <dbReference type="ARBA" id="ARBA00023315"/>
    </source>
</evidence>
<dbReference type="CDD" id="cd06849">
    <property type="entry name" value="lipoyl_domain"/>
    <property type="match status" value="1"/>
</dbReference>
<dbReference type="EMBL" id="JBBPBK010000003">
    <property type="protein sequence ID" value="KAK9288900.1"/>
    <property type="molecule type" value="Genomic_DNA"/>
</dbReference>
<evidence type="ECO:0000259" key="12">
    <source>
        <dbReference type="PROSITE" id="PS51826"/>
    </source>
</evidence>
<dbReference type="InterPro" id="IPR023213">
    <property type="entry name" value="CAT-like_dom_sf"/>
</dbReference>
<dbReference type="FunFam" id="4.10.320.10:FF:000002">
    <property type="entry name" value="Dihydrolipoamide acetyltransferase component of pyruvate dehydrogenase complex"/>
    <property type="match status" value="1"/>
</dbReference>
<feature type="domain" description="Lipoyl-binding" evidence="11">
    <location>
        <begin position="74"/>
        <end position="149"/>
    </location>
</feature>
<evidence type="ECO:0000256" key="7">
    <source>
        <dbReference type="ARBA" id="ARBA00023128"/>
    </source>
</evidence>
<name>A0AAP0S126_LIQFO</name>
<comment type="subcellular location">
    <subcellularLocation>
        <location evidence="2">Mitochondrion matrix</location>
    </subcellularLocation>
</comment>
<evidence type="ECO:0000313" key="13">
    <source>
        <dbReference type="EMBL" id="KAK9288900.1"/>
    </source>
</evidence>
<dbReference type="FunFam" id="2.40.50.100:FF:000013">
    <property type="entry name" value="Dihydrolipoamide acetyltransferase component of pyruvate dehydrogenase complex"/>
    <property type="match status" value="1"/>
</dbReference>
<gene>
    <name evidence="13" type="ORF">L1049_017369</name>
</gene>
<keyword evidence="14" id="KW-1185">Reference proteome</keyword>
<dbReference type="InterPro" id="IPR000089">
    <property type="entry name" value="Biotin_lipoyl"/>
</dbReference>
<keyword evidence="7" id="KW-0496">Mitochondrion</keyword>
<evidence type="ECO:0000256" key="9">
    <source>
        <dbReference type="ARBA" id="ARBA00051775"/>
    </source>
</evidence>
<evidence type="ECO:0000256" key="6">
    <source>
        <dbReference type="ARBA" id="ARBA00022946"/>
    </source>
</evidence>
<dbReference type="GO" id="GO:0031405">
    <property type="term" value="F:lipoic acid binding"/>
    <property type="evidence" value="ECO:0007669"/>
    <property type="project" value="TreeGrafter"/>
</dbReference>
<dbReference type="PANTHER" id="PTHR43178:SF14">
    <property type="entry name" value="LIPOAMIDE ACYLTRANSFERASE COMPONENT OF BRANCHED-CHAIN ALPHA-KETO ACID DEHYDROGENASE COMPLEX, MITOCHONDRIAL"/>
    <property type="match status" value="1"/>
</dbReference>